<evidence type="ECO:0000256" key="1">
    <source>
        <dbReference type="SAM" id="Phobius"/>
    </source>
</evidence>
<keyword evidence="3" id="KW-1185">Reference proteome</keyword>
<name>A0A7I8KHK9_SPIIN</name>
<keyword evidence="1" id="KW-1133">Transmembrane helix</keyword>
<feature type="transmembrane region" description="Helical" evidence="1">
    <location>
        <begin position="25"/>
        <end position="45"/>
    </location>
</feature>
<reference evidence="2" key="1">
    <citation type="submission" date="2020-02" db="EMBL/GenBank/DDBJ databases">
        <authorList>
            <person name="Scholz U."/>
            <person name="Mascher M."/>
            <person name="Fiebig A."/>
        </authorList>
    </citation>
    <scope>NUCLEOTIDE SEQUENCE</scope>
</reference>
<evidence type="ECO:0000313" key="3">
    <source>
        <dbReference type="Proteomes" id="UP000663760"/>
    </source>
</evidence>
<sequence>MEERRSIAETLKAFFISPFLRLQKVTWRLVVFSILLISIFPRPILLVKKKKNKKRGEKSIGWRIKLAIRSLMMLAISD</sequence>
<dbReference type="EMBL" id="LR746268">
    <property type="protein sequence ID" value="CAA7396558.1"/>
    <property type="molecule type" value="Genomic_DNA"/>
</dbReference>
<gene>
    <name evidence="2" type="ORF">SI8410_05007221</name>
</gene>
<organism evidence="2 3">
    <name type="scientific">Spirodela intermedia</name>
    <name type="common">Intermediate duckweed</name>
    <dbReference type="NCBI Taxonomy" id="51605"/>
    <lineage>
        <taxon>Eukaryota</taxon>
        <taxon>Viridiplantae</taxon>
        <taxon>Streptophyta</taxon>
        <taxon>Embryophyta</taxon>
        <taxon>Tracheophyta</taxon>
        <taxon>Spermatophyta</taxon>
        <taxon>Magnoliopsida</taxon>
        <taxon>Liliopsida</taxon>
        <taxon>Araceae</taxon>
        <taxon>Lemnoideae</taxon>
        <taxon>Spirodela</taxon>
    </lineage>
</organism>
<proteinExistence type="predicted"/>
<protein>
    <submittedName>
        <fullName evidence="2">Uncharacterized protein</fullName>
    </submittedName>
</protein>
<keyword evidence="1" id="KW-0812">Transmembrane</keyword>
<evidence type="ECO:0000313" key="2">
    <source>
        <dbReference type="EMBL" id="CAA7396558.1"/>
    </source>
</evidence>
<keyword evidence="1" id="KW-0472">Membrane</keyword>
<accession>A0A7I8KHK9</accession>
<dbReference type="AlphaFoldDB" id="A0A7I8KHK9"/>
<dbReference type="Proteomes" id="UP000663760">
    <property type="component" value="Chromosome 5"/>
</dbReference>